<comment type="subcellular location">
    <subcellularLocation>
        <location evidence="5">Endomembrane system</location>
        <topology evidence="5">Single-pass membrane protein</topology>
    </subcellularLocation>
</comment>
<dbReference type="PANTHER" id="PTHR44653">
    <property type="entry name" value="DNAJ HOMOLOG SUBFAMILY C MEMBER 1"/>
    <property type="match status" value="1"/>
</dbReference>
<gene>
    <name evidence="10" type="ORF">Daus18300_007648</name>
</gene>
<feature type="region of interest" description="Disordered" evidence="6">
    <location>
        <begin position="223"/>
        <end position="300"/>
    </location>
</feature>
<dbReference type="CDD" id="cd06257">
    <property type="entry name" value="DnaJ"/>
    <property type="match status" value="1"/>
</dbReference>
<dbReference type="InterPro" id="IPR001623">
    <property type="entry name" value="DnaJ_domain"/>
</dbReference>
<feature type="chain" id="PRO_5047404566" description="J domain-containing protein" evidence="8">
    <location>
        <begin position="21"/>
        <end position="445"/>
    </location>
</feature>
<feature type="compositionally biased region" description="Basic and acidic residues" evidence="6">
    <location>
        <begin position="250"/>
        <end position="266"/>
    </location>
</feature>
<evidence type="ECO:0000256" key="5">
    <source>
        <dbReference type="ARBA" id="ARBA00037847"/>
    </source>
</evidence>
<comment type="caution">
    <text evidence="10">The sequence shown here is derived from an EMBL/GenBank/DDBJ whole genome shotgun (WGS) entry which is preliminary data.</text>
</comment>
<protein>
    <recommendedName>
        <fullName evidence="9">J domain-containing protein</fullName>
    </recommendedName>
</protein>
<evidence type="ECO:0000256" key="1">
    <source>
        <dbReference type="ARBA" id="ARBA00022692"/>
    </source>
</evidence>
<feature type="compositionally biased region" description="Low complexity" evidence="6">
    <location>
        <begin position="274"/>
        <end position="298"/>
    </location>
</feature>
<sequence length="445" mass="48211">MKLSVVSLSLLALLTPLAAAWSKEDREIFRLRDEIATFEGPEVSFYDVLGVTSAASQDDINKAYRKKSRSLHPDKVKQQLTAERAKAKKDQKNKKPGVNVAKAPSNSEIKAAIKDASDRQARLSIVANILKGSGRARYDHFVSNGFPSWKGTNYYYDRYRPGLGTVMFGAFLALGGGAHYIALYMGWKRQREFVERYIKFARHAAWGANIGIPAVDIGAGGAPVGTAAPPPAPADEQQEQAMPTNRKMRRMQEREAKKGTSQEGAKRPGRRAATRASSASGTATPTAAATADSAGPQGAKKRVVAENGKILVVDSLGDVYLEQEDEDGNVEAFLLDPNEIPKPTIRDTALVRMPIWFYGRTAGRFLSKNQDGDDDFEELEEEELAAAETDSSSGAGGKRTPSTGSADDDFELLDKSVEDVAAPKATGSQPQAKSGKSSKRKSKKR</sequence>
<proteinExistence type="predicted"/>
<dbReference type="Gene3D" id="1.10.287.110">
    <property type="entry name" value="DnaJ domain"/>
    <property type="match status" value="1"/>
</dbReference>
<evidence type="ECO:0000256" key="7">
    <source>
        <dbReference type="SAM" id="Phobius"/>
    </source>
</evidence>
<evidence type="ECO:0000256" key="2">
    <source>
        <dbReference type="ARBA" id="ARBA00022729"/>
    </source>
</evidence>
<dbReference type="SMART" id="SM00271">
    <property type="entry name" value="DnaJ"/>
    <property type="match status" value="1"/>
</dbReference>
<evidence type="ECO:0000259" key="9">
    <source>
        <dbReference type="PROSITE" id="PS50076"/>
    </source>
</evidence>
<dbReference type="InterPro" id="IPR036869">
    <property type="entry name" value="J_dom_sf"/>
</dbReference>
<feature type="signal peptide" evidence="8">
    <location>
        <begin position="1"/>
        <end position="20"/>
    </location>
</feature>
<evidence type="ECO:0000256" key="8">
    <source>
        <dbReference type="SAM" id="SignalP"/>
    </source>
</evidence>
<evidence type="ECO:0000313" key="11">
    <source>
        <dbReference type="Proteomes" id="UP001583177"/>
    </source>
</evidence>
<dbReference type="PRINTS" id="PR00625">
    <property type="entry name" value="JDOMAIN"/>
</dbReference>
<feature type="domain" description="J" evidence="9">
    <location>
        <begin position="44"/>
        <end position="142"/>
    </location>
</feature>
<evidence type="ECO:0000256" key="4">
    <source>
        <dbReference type="ARBA" id="ARBA00023136"/>
    </source>
</evidence>
<dbReference type="EMBL" id="JAWRVE010000068">
    <property type="protein sequence ID" value="KAL1864416.1"/>
    <property type="molecule type" value="Genomic_DNA"/>
</dbReference>
<accession>A0ABR3WLK4</accession>
<feature type="transmembrane region" description="Helical" evidence="7">
    <location>
        <begin position="166"/>
        <end position="187"/>
    </location>
</feature>
<dbReference type="SUPFAM" id="SSF46565">
    <property type="entry name" value="Chaperone J-domain"/>
    <property type="match status" value="2"/>
</dbReference>
<keyword evidence="2 8" id="KW-0732">Signal</keyword>
<keyword evidence="3 7" id="KW-1133">Transmembrane helix</keyword>
<keyword evidence="4 7" id="KW-0472">Membrane</keyword>
<feature type="region of interest" description="Disordered" evidence="6">
    <location>
        <begin position="366"/>
        <end position="445"/>
    </location>
</feature>
<evidence type="ECO:0000256" key="6">
    <source>
        <dbReference type="SAM" id="MobiDB-lite"/>
    </source>
</evidence>
<keyword evidence="1 7" id="KW-0812">Transmembrane</keyword>
<name>A0ABR3WLK4_9PEZI</name>
<dbReference type="InterPro" id="IPR052606">
    <property type="entry name" value="DnaJ_domain_protein"/>
</dbReference>
<reference evidence="10 11" key="1">
    <citation type="journal article" date="2024" name="IMA Fungus">
        <title>IMA Genome - F19 : A genome assembly and annotation guide to empower mycologists, including annotated draft genome sequences of Ceratocystis pirilliformis, Diaporthe australafricana, Fusarium ophioides, Paecilomyces lecythidis, and Sporothrix stenoceras.</title>
        <authorList>
            <person name="Aylward J."/>
            <person name="Wilson A.M."/>
            <person name="Visagie C.M."/>
            <person name="Spraker J."/>
            <person name="Barnes I."/>
            <person name="Buitendag C."/>
            <person name="Ceriani C."/>
            <person name="Del Mar Angel L."/>
            <person name="du Plessis D."/>
            <person name="Fuchs T."/>
            <person name="Gasser K."/>
            <person name="Kramer D."/>
            <person name="Li W."/>
            <person name="Munsamy K."/>
            <person name="Piso A."/>
            <person name="Price J.L."/>
            <person name="Sonnekus B."/>
            <person name="Thomas C."/>
            <person name="van der Nest A."/>
            <person name="van Dijk A."/>
            <person name="van Heerden A."/>
            <person name="van Vuuren N."/>
            <person name="Yilmaz N."/>
            <person name="Duong T.A."/>
            <person name="van der Merwe N.A."/>
            <person name="Wingfield M.J."/>
            <person name="Wingfield B.D."/>
        </authorList>
    </citation>
    <scope>NUCLEOTIDE SEQUENCE [LARGE SCALE GENOMIC DNA]</scope>
    <source>
        <strain evidence="10 11">CMW 18300</strain>
    </source>
</reference>
<dbReference type="Pfam" id="PF00226">
    <property type="entry name" value="DnaJ"/>
    <property type="match status" value="1"/>
</dbReference>
<feature type="compositionally biased region" description="Acidic residues" evidence="6">
    <location>
        <begin position="372"/>
        <end position="385"/>
    </location>
</feature>
<keyword evidence="11" id="KW-1185">Reference proteome</keyword>
<evidence type="ECO:0000313" key="10">
    <source>
        <dbReference type="EMBL" id="KAL1864416.1"/>
    </source>
</evidence>
<feature type="compositionally biased region" description="Basic residues" evidence="6">
    <location>
        <begin position="436"/>
        <end position="445"/>
    </location>
</feature>
<organism evidence="10 11">
    <name type="scientific">Diaporthe australafricana</name>
    <dbReference type="NCBI Taxonomy" id="127596"/>
    <lineage>
        <taxon>Eukaryota</taxon>
        <taxon>Fungi</taxon>
        <taxon>Dikarya</taxon>
        <taxon>Ascomycota</taxon>
        <taxon>Pezizomycotina</taxon>
        <taxon>Sordariomycetes</taxon>
        <taxon>Sordariomycetidae</taxon>
        <taxon>Diaporthales</taxon>
        <taxon>Diaporthaceae</taxon>
        <taxon>Diaporthe</taxon>
    </lineage>
</organism>
<dbReference type="PROSITE" id="PS50076">
    <property type="entry name" value="DNAJ_2"/>
    <property type="match status" value="1"/>
</dbReference>
<dbReference type="PANTHER" id="PTHR44653:SF2">
    <property type="entry name" value="DNAJ HOMOLOG SUBFAMILY C MEMBER 1"/>
    <property type="match status" value="1"/>
</dbReference>
<evidence type="ECO:0000256" key="3">
    <source>
        <dbReference type="ARBA" id="ARBA00022989"/>
    </source>
</evidence>
<dbReference type="Proteomes" id="UP001583177">
    <property type="component" value="Unassembled WGS sequence"/>
</dbReference>